<evidence type="ECO:0000256" key="1">
    <source>
        <dbReference type="SAM" id="MobiDB-lite"/>
    </source>
</evidence>
<accession>A0A9P1FN27</accession>
<dbReference type="AlphaFoldDB" id="A0A9P1FN27"/>
<evidence type="ECO:0000313" key="3">
    <source>
        <dbReference type="EMBL" id="CAL1135518.1"/>
    </source>
</evidence>
<proteinExistence type="predicted"/>
<evidence type="ECO:0000313" key="4">
    <source>
        <dbReference type="EMBL" id="CAL4769455.1"/>
    </source>
</evidence>
<evidence type="ECO:0000313" key="2">
    <source>
        <dbReference type="EMBL" id="CAI3982143.1"/>
    </source>
</evidence>
<gene>
    <name evidence="2" type="ORF">C1SCF055_LOCUS9874</name>
</gene>
<feature type="region of interest" description="Disordered" evidence="1">
    <location>
        <begin position="224"/>
        <end position="315"/>
    </location>
</feature>
<organism evidence="2">
    <name type="scientific">Cladocopium goreaui</name>
    <dbReference type="NCBI Taxonomy" id="2562237"/>
    <lineage>
        <taxon>Eukaryota</taxon>
        <taxon>Sar</taxon>
        <taxon>Alveolata</taxon>
        <taxon>Dinophyceae</taxon>
        <taxon>Suessiales</taxon>
        <taxon>Symbiodiniaceae</taxon>
        <taxon>Cladocopium</taxon>
    </lineage>
</organism>
<reference evidence="3" key="2">
    <citation type="submission" date="2024-04" db="EMBL/GenBank/DDBJ databases">
        <authorList>
            <person name="Chen Y."/>
            <person name="Shah S."/>
            <person name="Dougan E. K."/>
            <person name="Thang M."/>
            <person name="Chan C."/>
        </authorList>
    </citation>
    <scope>NUCLEOTIDE SEQUENCE [LARGE SCALE GENOMIC DNA]</scope>
</reference>
<dbReference type="EMBL" id="CAMXCT020000687">
    <property type="protein sequence ID" value="CAL1135518.1"/>
    <property type="molecule type" value="Genomic_DNA"/>
</dbReference>
<dbReference type="EMBL" id="CAMXCT010000687">
    <property type="protein sequence ID" value="CAI3982143.1"/>
    <property type="molecule type" value="Genomic_DNA"/>
</dbReference>
<protein>
    <submittedName>
        <fullName evidence="4">CCHC-type domain-containing protein</fullName>
    </submittedName>
</protein>
<reference evidence="2" key="1">
    <citation type="submission" date="2022-10" db="EMBL/GenBank/DDBJ databases">
        <authorList>
            <person name="Chen Y."/>
            <person name="Dougan E. K."/>
            <person name="Chan C."/>
            <person name="Rhodes N."/>
            <person name="Thang M."/>
        </authorList>
    </citation>
    <scope>NUCLEOTIDE SEQUENCE</scope>
</reference>
<evidence type="ECO:0000313" key="5">
    <source>
        <dbReference type="Proteomes" id="UP001152797"/>
    </source>
</evidence>
<comment type="caution">
    <text evidence="2">The sequence shown here is derived from an EMBL/GenBank/DDBJ whole genome shotgun (WGS) entry which is preliminary data.</text>
</comment>
<dbReference type="EMBL" id="CAMXCT030000687">
    <property type="protein sequence ID" value="CAL4769455.1"/>
    <property type="molecule type" value="Genomic_DNA"/>
</dbReference>
<keyword evidence="5" id="KW-1185">Reference proteome</keyword>
<name>A0A9P1FN27_9DINO</name>
<dbReference type="Proteomes" id="UP001152797">
    <property type="component" value="Unassembled WGS sequence"/>
</dbReference>
<sequence length="348" mass="39173">MLFWPSNRLTGLELSGSCDFYLDDIGLCDYILIYLLEFREFRKSVEWWLHSTDLEKTTTFNLAARFAMRQKGAARLRALELELACVPEAEVPDETTGDVAKVPAKYDFGIQRIMAACEEMVGRSATDRKGELRERYCLTLKRGNSESVTNFALRYRTLVAEMKAEGIQIDEGEQSWFYRQKLLLSKMQKQMLETTLGAATENYMECEKESIRLFKRIDNVGGFARPGGGPSNFGRRTPSLTSSTLSRFRRSFPPLSASSSTSSTWRRGGGRPMQSVHVTETEEHEAEHGGEDEVQPEVHETSNEPADEDFDDDGELQGLQSVLEVMAAELDEVAEAGGDEEELQGIED</sequence>
<feature type="compositionally biased region" description="Acidic residues" evidence="1">
    <location>
        <begin position="305"/>
        <end position="315"/>
    </location>
</feature>
<feature type="compositionally biased region" description="Low complexity" evidence="1">
    <location>
        <begin position="235"/>
        <end position="266"/>
    </location>
</feature>
<feature type="compositionally biased region" description="Basic and acidic residues" evidence="1">
    <location>
        <begin position="279"/>
        <end position="302"/>
    </location>
</feature>